<reference evidence="1 2" key="1">
    <citation type="submission" date="2021-04" db="EMBL/GenBank/DDBJ databases">
        <authorList>
            <person name="Vanwijnsberghe S."/>
        </authorList>
    </citation>
    <scope>NUCLEOTIDE SEQUENCE [LARGE SCALE GENOMIC DNA]</scope>
    <source>
        <strain evidence="1 2">LMG 32171</strain>
    </source>
</reference>
<protein>
    <submittedName>
        <fullName evidence="1">Uncharacterized protein</fullName>
    </submittedName>
</protein>
<gene>
    <name evidence="1" type="ORF">R54767_04858</name>
</gene>
<organism evidence="1 2">
    <name type="scientific">Paraburkholderia gardini</name>
    <dbReference type="NCBI Taxonomy" id="2823469"/>
    <lineage>
        <taxon>Bacteria</taxon>
        <taxon>Pseudomonadati</taxon>
        <taxon>Pseudomonadota</taxon>
        <taxon>Betaproteobacteria</taxon>
        <taxon>Burkholderiales</taxon>
        <taxon>Burkholderiaceae</taxon>
        <taxon>Paraburkholderia</taxon>
    </lineage>
</organism>
<evidence type="ECO:0000313" key="1">
    <source>
        <dbReference type="EMBL" id="CAG4922093.1"/>
    </source>
</evidence>
<evidence type="ECO:0000313" key="2">
    <source>
        <dbReference type="Proteomes" id="UP000789752"/>
    </source>
</evidence>
<name>A0ABN7QTV9_9BURK</name>
<proteinExistence type="predicted"/>
<keyword evidence="2" id="KW-1185">Reference proteome</keyword>
<comment type="caution">
    <text evidence="1">The sequence shown here is derived from an EMBL/GenBank/DDBJ whole genome shotgun (WGS) entry which is preliminary data.</text>
</comment>
<sequence length="76" mass="8424">MRRDERSSGEVIVNDLSRTVGRPVVGCVMSDRLRHYRIDLLAWPYDASHAVAFLTPSLDISVRHPSSSAVTGVTSR</sequence>
<dbReference type="Proteomes" id="UP000789752">
    <property type="component" value="Unassembled WGS sequence"/>
</dbReference>
<accession>A0ABN7QTV9</accession>
<dbReference type="EMBL" id="CAJQYY010000038">
    <property type="protein sequence ID" value="CAG4922093.1"/>
    <property type="molecule type" value="Genomic_DNA"/>
</dbReference>